<dbReference type="Gene3D" id="2.60.120.260">
    <property type="entry name" value="Galactose-binding domain-like"/>
    <property type="match status" value="1"/>
</dbReference>
<dbReference type="PANTHER" id="PTHR33908:SF11">
    <property type="entry name" value="MEMBRANE PROTEIN"/>
    <property type="match status" value="1"/>
</dbReference>
<dbReference type="Pfam" id="PF13231">
    <property type="entry name" value="PMT_2"/>
    <property type="match status" value="1"/>
</dbReference>
<feature type="transmembrane region" description="Helical" evidence="8">
    <location>
        <begin position="584"/>
        <end position="603"/>
    </location>
</feature>
<dbReference type="OrthoDB" id="6376733at2"/>
<accession>A0A2S9V725</accession>
<feature type="transmembrane region" description="Helical" evidence="8">
    <location>
        <begin position="439"/>
        <end position="456"/>
    </location>
</feature>
<proteinExistence type="predicted"/>
<name>A0A2S9V725_9ALTE</name>
<protein>
    <recommendedName>
        <fullName evidence="9">Glycosyltransferase RgtA/B/C/D-like domain-containing protein</fullName>
    </recommendedName>
</protein>
<dbReference type="PANTHER" id="PTHR33908">
    <property type="entry name" value="MANNOSYLTRANSFERASE YKCB-RELATED"/>
    <property type="match status" value="1"/>
</dbReference>
<organism evidence="10 11">
    <name type="scientific">Alteromonas alba</name>
    <dbReference type="NCBI Taxonomy" id="2079529"/>
    <lineage>
        <taxon>Bacteria</taxon>
        <taxon>Pseudomonadati</taxon>
        <taxon>Pseudomonadota</taxon>
        <taxon>Gammaproteobacteria</taxon>
        <taxon>Alteromonadales</taxon>
        <taxon>Alteromonadaceae</taxon>
        <taxon>Alteromonas/Salinimonas group</taxon>
        <taxon>Alteromonas</taxon>
    </lineage>
</organism>
<feature type="transmembrane region" description="Helical" evidence="8">
    <location>
        <begin position="477"/>
        <end position="496"/>
    </location>
</feature>
<keyword evidence="4" id="KW-0808">Transferase</keyword>
<evidence type="ECO:0000256" key="1">
    <source>
        <dbReference type="ARBA" id="ARBA00004651"/>
    </source>
</evidence>
<evidence type="ECO:0000259" key="9">
    <source>
        <dbReference type="Pfam" id="PF13231"/>
    </source>
</evidence>
<evidence type="ECO:0000256" key="3">
    <source>
        <dbReference type="ARBA" id="ARBA00022676"/>
    </source>
</evidence>
<evidence type="ECO:0000256" key="5">
    <source>
        <dbReference type="ARBA" id="ARBA00022692"/>
    </source>
</evidence>
<comment type="caution">
    <text evidence="10">The sequence shown here is derived from an EMBL/GenBank/DDBJ whole genome shotgun (WGS) entry which is preliminary data.</text>
</comment>
<feature type="transmembrane region" description="Helical" evidence="8">
    <location>
        <begin position="559"/>
        <end position="578"/>
    </location>
</feature>
<dbReference type="Proteomes" id="UP000238949">
    <property type="component" value="Unassembled WGS sequence"/>
</dbReference>
<dbReference type="GO" id="GO:0016763">
    <property type="term" value="F:pentosyltransferase activity"/>
    <property type="evidence" value="ECO:0007669"/>
    <property type="project" value="TreeGrafter"/>
</dbReference>
<dbReference type="EMBL" id="PVNP01000190">
    <property type="protein sequence ID" value="PRO72257.1"/>
    <property type="molecule type" value="Genomic_DNA"/>
</dbReference>
<feature type="transmembrane region" description="Helical" evidence="8">
    <location>
        <begin position="791"/>
        <end position="811"/>
    </location>
</feature>
<gene>
    <name evidence="10" type="ORF">C6Y40_17535</name>
</gene>
<dbReference type="GO" id="GO:0009103">
    <property type="term" value="P:lipopolysaccharide biosynthetic process"/>
    <property type="evidence" value="ECO:0007669"/>
    <property type="project" value="UniProtKB-ARBA"/>
</dbReference>
<feature type="transmembrane region" description="Helical" evidence="8">
    <location>
        <begin position="370"/>
        <end position="390"/>
    </location>
</feature>
<sequence>MIMKAEHWWSSLTLIILIVCAVIFGYLQSVDTANPRSLLNWSQSQWISTESAGANGYFRHAIELDNAPQRAVLQVSGTDNLQIYANGKSVKSVENRSLQATAVLDLSRHLQTGSNVLAFELHRSSFPATVALRYELTVIDALGQRQTFISDAMVKSQALYPQTTSRHKWFDTGYDDAFWTSSVQVVGDNRMAQVTTPPELLLALPSPPSYVLDASQHWSVSLFTTFNYAPEAEEQVWLAIASDVPYEAIINGISGGIFSPSDSQLHLNSVLPRLKAGENSIEINLMNNGVDPVVAGGLIRQNDYQITTTFISPDWQIHGGGGSGHSALEDIRAGSNLTQVRIAAPAVPLTYAYIVNDNFTPPAVAQAGPWLQGGMVVLFILLVVPLFKLLGVSLQKQLTSTCFANAIAILCLVVAGFMAQDVRFDARQIFSVNALQLMLIMWMLMVIVVLAEQAATTIKPVSNRSPREWNHGNQFRLGNTAFYVVSAVVALAALLLRLHNIDQQALTVDEATIAGFARGVVERGYPYLMVGGMEVELATYELVPYFLAASVKTFGYSDFALRIPAVLFGTSTCLLIIYCGSAWFGRLTGLIAGVLYAISPWAIYWGKNCFHPSQIQFFNLLALIAFYRLLASDRISLRLACLSALAFAFSYLSWEGSGLVLPIMAFVAIVIRWQDWRWFFQPNLWIAAVLIILVVAAQGIRRSLLQEPFIMVGFGKSDLATPKLTFTQPSYEPWYYINNFFFTETHIGLSLFFLLGLIFMFYDRKLSFVVLFVVMAYLSLTNLLGYYNAHYFYFVLPVFLLAVAAVFVKLLMLIQRQIGQVRGRVFRAQGALTAVLIMAVLMVPAGAGGLHLYRLMSGNIDAMRVDYRPNLAGMDGRSVSLALSQYWRKSDVLITSIPLLTEHYVDNKGDYFVQTITDRKVVYDTVKQRPYYVDKFVGNPVLRTKQELQDVLSRHDRVFFVAAPVDGLTRIIDAETLDFINQNMRVVAESYDSRLYLWER</sequence>
<feature type="transmembrane region" description="Helical" evidence="8">
    <location>
        <begin position="734"/>
        <end position="759"/>
    </location>
</feature>
<evidence type="ECO:0000313" key="11">
    <source>
        <dbReference type="Proteomes" id="UP000238949"/>
    </source>
</evidence>
<feature type="transmembrane region" description="Helical" evidence="8">
    <location>
        <begin position="651"/>
        <end position="671"/>
    </location>
</feature>
<dbReference type="GO" id="GO:0005886">
    <property type="term" value="C:plasma membrane"/>
    <property type="evidence" value="ECO:0007669"/>
    <property type="project" value="UniProtKB-SubCell"/>
</dbReference>
<feature type="transmembrane region" description="Helical" evidence="8">
    <location>
        <begin position="766"/>
        <end position="785"/>
    </location>
</feature>
<evidence type="ECO:0000256" key="6">
    <source>
        <dbReference type="ARBA" id="ARBA00022989"/>
    </source>
</evidence>
<comment type="subcellular location">
    <subcellularLocation>
        <location evidence="1">Cell membrane</location>
        <topology evidence="1">Multi-pass membrane protein</topology>
    </subcellularLocation>
</comment>
<reference evidence="11" key="1">
    <citation type="journal article" date="2020" name="Int. J. Syst. Evol. Microbiol.">
        <title>Alteromonas alba sp. nov., a marine bacterium isolated from the seawater of the West Pacific Ocean.</title>
        <authorList>
            <person name="Sun C."/>
            <person name="Wu Y.-H."/>
            <person name="Xamxidin M."/>
            <person name="Cheng H."/>
            <person name="Xu X.-W."/>
        </authorList>
    </citation>
    <scope>NUCLEOTIDE SEQUENCE [LARGE SCALE GENOMIC DNA]</scope>
    <source>
        <strain evidence="11">190</strain>
    </source>
</reference>
<keyword evidence="6 8" id="KW-1133">Transmembrane helix</keyword>
<evidence type="ECO:0000256" key="4">
    <source>
        <dbReference type="ARBA" id="ARBA00022679"/>
    </source>
</evidence>
<feature type="transmembrane region" description="Helical" evidence="8">
    <location>
        <begin position="831"/>
        <end position="853"/>
    </location>
</feature>
<dbReference type="InterPro" id="IPR038731">
    <property type="entry name" value="RgtA/B/C-like"/>
</dbReference>
<keyword evidence="3" id="KW-0328">Glycosyltransferase</keyword>
<keyword evidence="5 8" id="KW-0812">Transmembrane</keyword>
<evidence type="ECO:0000256" key="7">
    <source>
        <dbReference type="ARBA" id="ARBA00023136"/>
    </source>
</evidence>
<keyword evidence="11" id="KW-1185">Reference proteome</keyword>
<feature type="domain" description="Glycosyltransferase RgtA/B/C/D-like" evidence="9">
    <location>
        <begin position="542"/>
        <end position="696"/>
    </location>
</feature>
<dbReference type="AlphaFoldDB" id="A0A2S9V725"/>
<feature type="transmembrane region" description="Helical" evidence="8">
    <location>
        <begin position="683"/>
        <end position="700"/>
    </location>
</feature>
<keyword evidence="7 8" id="KW-0472">Membrane</keyword>
<evidence type="ECO:0000313" key="10">
    <source>
        <dbReference type="EMBL" id="PRO72257.1"/>
    </source>
</evidence>
<feature type="transmembrane region" description="Helical" evidence="8">
    <location>
        <begin position="402"/>
        <end position="419"/>
    </location>
</feature>
<keyword evidence="2" id="KW-1003">Cell membrane</keyword>
<evidence type="ECO:0000256" key="8">
    <source>
        <dbReference type="SAM" id="Phobius"/>
    </source>
</evidence>
<dbReference type="InterPro" id="IPR050297">
    <property type="entry name" value="LipidA_mod_glycosyltrf_83"/>
</dbReference>
<evidence type="ECO:0000256" key="2">
    <source>
        <dbReference type="ARBA" id="ARBA00022475"/>
    </source>
</evidence>